<dbReference type="InterPro" id="IPR051393">
    <property type="entry name" value="ABC_transporter_permease"/>
</dbReference>
<dbReference type="GO" id="GO:0055085">
    <property type="term" value="P:transmembrane transport"/>
    <property type="evidence" value="ECO:0007669"/>
    <property type="project" value="InterPro"/>
</dbReference>
<dbReference type="PROSITE" id="PS50928">
    <property type="entry name" value="ABC_TM1"/>
    <property type="match status" value="1"/>
</dbReference>
<dbReference type="EMBL" id="CP002801">
    <property type="protein sequence ID" value="AEH10737.1"/>
    <property type="molecule type" value="Genomic_DNA"/>
</dbReference>
<accession>F8B1I5</accession>
<feature type="domain" description="ABC transmembrane type-1" evidence="8">
    <location>
        <begin position="120"/>
        <end position="330"/>
    </location>
</feature>
<dbReference type="CDD" id="cd06261">
    <property type="entry name" value="TM_PBP2"/>
    <property type="match status" value="1"/>
</dbReference>
<comment type="similarity">
    <text evidence="7">Belongs to the binding-protein-dependent transport system permease family.</text>
</comment>
<keyword evidence="2 7" id="KW-0813">Transport</keyword>
<evidence type="ECO:0000256" key="5">
    <source>
        <dbReference type="ARBA" id="ARBA00022989"/>
    </source>
</evidence>
<organism evidence="9 10">
    <name type="scientific">Candidatus Protofrankia datiscae</name>
    <dbReference type="NCBI Taxonomy" id="2716812"/>
    <lineage>
        <taxon>Bacteria</taxon>
        <taxon>Bacillati</taxon>
        <taxon>Actinomycetota</taxon>
        <taxon>Actinomycetes</taxon>
        <taxon>Frankiales</taxon>
        <taxon>Frankiaceae</taxon>
        <taxon>Protofrankia</taxon>
    </lineage>
</organism>
<evidence type="ECO:0000256" key="4">
    <source>
        <dbReference type="ARBA" id="ARBA00022692"/>
    </source>
</evidence>
<keyword evidence="10" id="KW-1185">Reference proteome</keyword>
<protein>
    <submittedName>
        <fullName evidence="9">ABC-type transporter, integral membrane subunit</fullName>
    </submittedName>
</protein>
<dbReference type="STRING" id="656024.FsymDg_3446"/>
<evidence type="ECO:0000256" key="6">
    <source>
        <dbReference type="ARBA" id="ARBA00023136"/>
    </source>
</evidence>
<dbReference type="RefSeq" id="WP_013874626.1">
    <property type="nucleotide sequence ID" value="NC_015656.1"/>
</dbReference>
<comment type="subcellular location">
    <subcellularLocation>
        <location evidence="1 7">Cell membrane</location>
        <topology evidence="1 7">Multi-pass membrane protein</topology>
    </subcellularLocation>
</comment>
<keyword evidence="5 7" id="KW-1133">Transmembrane helix</keyword>
<feature type="transmembrane region" description="Helical" evidence="7">
    <location>
        <begin position="310"/>
        <end position="331"/>
    </location>
</feature>
<feature type="transmembrane region" description="Helical" evidence="7">
    <location>
        <begin position="55"/>
        <end position="77"/>
    </location>
</feature>
<evidence type="ECO:0000256" key="2">
    <source>
        <dbReference type="ARBA" id="ARBA00022448"/>
    </source>
</evidence>
<feature type="transmembrane region" description="Helical" evidence="7">
    <location>
        <begin position="203"/>
        <end position="230"/>
    </location>
</feature>
<evidence type="ECO:0000256" key="3">
    <source>
        <dbReference type="ARBA" id="ARBA00022475"/>
    </source>
</evidence>
<feature type="transmembrane region" description="Helical" evidence="7">
    <location>
        <begin position="158"/>
        <end position="178"/>
    </location>
</feature>
<evidence type="ECO:0000256" key="1">
    <source>
        <dbReference type="ARBA" id="ARBA00004651"/>
    </source>
</evidence>
<reference evidence="9 10" key="1">
    <citation type="submission" date="2011-05" db="EMBL/GenBank/DDBJ databases">
        <title>Complete sequence of chromosome of Frankia symbiont of Datisca glomerata.</title>
        <authorList>
            <consortium name="US DOE Joint Genome Institute"/>
            <person name="Lucas S."/>
            <person name="Han J."/>
            <person name="Lapidus A."/>
            <person name="Cheng J.-F."/>
            <person name="Goodwin L."/>
            <person name="Pitluck S."/>
            <person name="Peters L."/>
            <person name="Mikhailova N."/>
            <person name="Chertkov O."/>
            <person name="Teshima H."/>
            <person name="Han C."/>
            <person name="Tapia R."/>
            <person name="Land M."/>
            <person name="Hauser L."/>
            <person name="Kyrpides N."/>
            <person name="Ivanova N."/>
            <person name="Pagani I."/>
            <person name="Berry A."/>
            <person name="Pawlowski K."/>
            <person name="Persson T."/>
            <person name="Vanden Heuvel B."/>
            <person name="Benson D."/>
            <person name="Woyke T."/>
        </authorList>
    </citation>
    <scope>NUCLEOTIDE SEQUENCE [LARGE SCALE GENOMIC DNA]</scope>
    <source>
        <strain evidence="10">4085684</strain>
    </source>
</reference>
<dbReference type="Pfam" id="PF00528">
    <property type="entry name" value="BPD_transp_1"/>
    <property type="match status" value="1"/>
</dbReference>
<keyword evidence="3" id="KW-1003">Cell membrane</keyword>
<evidence type="ECO:0000313" key="10">
    <source>
        <dbReference type="Proteomes" id="UP000001549"/>
    </source>
</evidence>
<name>F8B1I5_9ACTN</name>
<sequence>MFVEVAVSTAATGTAIPAGTAGTAVLAGTAGTALVDGAVSRPRVSAVRPPLARRMLAAVPPYLYLLPGMISLALWTYKPIIEAVQLSFYRWNLLPTSPRIYVGLENYQRLFTIPQLRDAAMNTLWYVLGLVPFAIILPTAVALVVRDLSGRSRTVYRALIFLPMLVAPVAAAAVWRWLLDPSGLVNHALGLGAFNWLREESTALFSILMICAWQILGFAVLVISAGLTGISADYTEAAEMDGASRWQTTRWVTLPMLRSTLLFMLLMTVLLSAQWTFPLIDVLTQGGPVDSTTNVYYLLWEFGFRSLDSGLASAAGVVFFLAFAVVAAALVKLADHYSFADN</sequence>
<dbReference type="eggNOG" id="COG1175">
    <property type="taxonomic scope" value="Bacteria"/>
</dbReference>
<keyword evidence="6 7" id="KW-0472">Membrane</keyword>
<dbReference type="HOGENOM" id="CLU_016047_0_2_11"/>
<dbReference type="InterPro" id="IPR000515">
    <property type="entry name" value="MetI-like"/>
</dbReference>
<dbReference type="Proteomes" id="UP000001549">
    <property type="component" value="Chromosome"/>
</dbReference>
<dbReference type="KEGG" id="fsy:FsymDg_3446"/>
<dbReference type="SUPFAM" id="SSF161098">
    <property type="entry name" value="MetI-like"/>
    <property type="match status" value="1"/>
</dbReference>
<proteinExistence type="inferred from homology"/>
<dbReference type="AlphaFoldDB" id="F8B1I5"/>
<dbReference type="InterPro" id="IPR035906">
    <property type="entry name" value="MetI-like_sf"/>
</dbReference>
<gene>
    <name evidence="9" type="ordered locus">FsymDg_3446</name>
</gene>
<feature type="transmembrane region" description="Helical" evidence="7">
    <location>
        <begin position="124"/>
        <end position="146"/>
    </location>
</feature>
<keyword evidence="4 7" id="KW-0812">Transmembrane</keyword>
<evidence type="ECO:0000256" key="7">
    <source>
        <dbReference type="RuleBase" id="RU363032"/>
    </source>
</evidence>
<dbReference type="Gene3D" id="1.10.3720.10">
    <property type="entry name" value="MetI-like"/>
    <property type="match status" value="1"/>
</dbReference>
<evidence type="ECO:0000313" key="9">
    <source>
        <dbReference type="EMBL" id="AEH10737.1"/>
    </source>
</evidence>
<evidence type="ECO:0000259" key="8">
    <source>
        <dbReference type="PROSITE" id="PS50928"/>
    </source>
</evidence>
<dbReference type="PANTHER" id="PTHR30193:SF37">
    <property type="entry name" value="INNER MEMBRANE ABC TRANSPORTER PERMEASE PROTEIN YCJO"/>
    <property type="match status" value="1"/>
</dbReference>
<dbReference type="PANTHER" id="PTHR30193">
    <property type="entry name" value="ABC TRANSPORTER PERMEASE PROTEIN"/>
    <property type="match status" value="1"/>
</dbReference>
<feature type="transmembrane region" description="Helical" evidence="7">
    <location>
        <begin position="251"/>
        <end position="273"/>
    </location>
</feature>
<dbReference type="GO" id="GO:0005886">
    <property type="term" value="C:plasma membrane"/>
    <property type="evidence" value="ECO:0007669"/>
    <property type="project" value="UniProtKB-SubCell"/>
</dbReference>